<dbReference type="InterPro" id="IPR048254">
    <property type="entry name" value="CDP_ALCOHOL_P_TRANSF_CS"/>
</dbReference>
<gene>
    <name evidence="4" type="ORF">HUO12_08560</name>
</gene>
<keyword evidence="5" id="KW-1185">Reference proteome</keyword>
<dbReference type="AlphaFoldDB" id="A0A850HCB7"/>
<sequence length="320" mass="34676">MQIALDLDDASSAVDKQLFCVEIMQPNPSPKPLNSNVNDASLTSTGRVRAVQHPVDVLIFHPLAARLAKALSHTPITPNMVSFAGGLAVVLAAIIYVHENWAFSVALGFLVHASWHVLDGADGDLARLTGKSSPQGEVFDGICDYAGHIALYLILAWALSQSMGWLGWVLGVGSGLSRIPQTIFYESQRRQYMQWVHGIPWLRTSTSQEKAADASGLSTTYLKAAGILAPSAPAIERALADPNKAEAMRTRLVATGPEKLFGSTLLGQPYRTLALGASMLTGSPVWYFLFEIIVLHVVLAFSIFRARRTLTELSIQVDVR</sequence>
<evidence type="ECO:0000313" key="5">
    <source>
        <dbReference type="Proteomes" id="UP000546031"/>
    </source>
</evidence>
<evidence type="ECO:0000313" key="4">
    <source>
        <dbReference type="EMBL" id="NVE94945.1"/>
    </source>
</evidence>
<keyword evidence="3" id="KW-0812">Transmembrane</keyword>
<feature type="transmembrane region" description="Helical" evidence="3">
    <location>
        <begin position="285"/>
        <end position="304"/>
    </location>
</feature>
<comment type="caution">
    <text evidence="4">The sequence shown here is derived from an EMBL/GenBank/DDBJ whole genome shotgun (WGS) entry which is preliminary data.</text>
</comment>
<dbReference type="GO" id="GO:0016020">
    <property type="term" value="C:membrane"/>
    <property type="evidence" value="ECO:0007669"/>
    <property type="project" value="InterPro"/>
</dbReference>
<dbReference type="GO" id="GO:0008654">
    <property type="term" value="P:phospholipid biosynthetic process"/>
    <property type="evidence" value="ECO:0007669"/>
    <property type="project" value="InterPro"/>
</dbReference>
<reference evidence="4 5" key="1">
    <citation type="submission" date="2020-06" db="EMBL/GenBank/DDBJ databases">
        <title>Altererythrobacter lutimaris sp. nov., a marine bacterium isolated from a tidal flat.</title>
        <authorList>
            <person name="Kim D."/>
            <person name="Yoo Y."/>
            <person name="Kim J.-J."/>
        </authorList>
    </citation>
    <scope>NUCLEOTIDE SEQUENCE [LARGE SCALE GENOMIC DNA]</scope>
    <source>
        <strain evidence="4 5">JGD-16</strain>
    </source>
</reference>
<keyword evidence="3" id="KW-0472">Membrane</keyword>
<keyword evidence="1 2" id="KW-0808">Transferase</keyword>
<evidence type="ECO:0000256" key="1">
    <source>
        <dbReference type="ARBA" id="ARBA00022679"/>
    </source>
</evidence>
<dbReference type="Gene3D" id="1.20.120.1760">
    <property type="match status" value="1"/>
</dbReference>
<feature type="transmembrane region" description="Helical" evidence="3">
    <location>
        <begin position="76"/>
        <end position="95"/>
    </location>
</feature>
<protein>
    <submittedName>
        <fullName evidence="4">CDP-alcohol phosphatidyltransferase family protein</fullName>
    </submittedName>
</protein>
<dbReference type="PROSITE" id="PS00379">
    <property type="entry name" value="CDP_ALCOHOL_P_TRANSF"/>
    <property type="match status" value="1"/>
</dbReference>
<keyword evidence="3" id="KW-1133">Transmembrane helix</keyword>
<proteinExistence type="inferred from homology"/>
<dbReference type="EMBL" id="JABWTA010000001">
    <property type="protein sequence ID" value="NVE94945.1"/>
    <property type="molecule type" value="Genomic_DNA"/>
</dbReference>
<evidence type="ECO:0000256" key="2">
    <source>
        <dbReference type="RuleBase" id="RU003750"/>
    </source>
</evidence>
<feature type="transmembrane region" description="Helical" evidence="3">
    <location>
        <begin position="101"/>
        <end position="118"/>
    </location>
</feature>
<dbReference type="InterPro" id="IPR000462">
    <property type="entry name" value="CDP-OH_P_trans"/>
</dbReference>
<dbReference type="RefSeq" id="WP_176273167.1">
    <property type="nucleotide sequence ID" value="NZ_JABWTA010000001.1"/>
</dbReference>
<organism evidence="4 5">
    <name type="scientific">Altererythrobacter lutimaris</name>
    <dbReference type="NCBI Taxonomy" id="2743979"/>
    <lineage>
        <taxon>Bacteria</taxon>
        <taxon>Pseudomonadati</taxon>
        <taxon>Pseudomonadota</taxon>
        <taxon>Alphaproteobacteria</taxon>
        <taxon>Sphingomonadales</taxon>
        <taxon>Erythrobacteraceae</taxon>
        <taxon>Altererythrobacter</taxon>
    </lineage>
</organism>
<name>A0A850HCB7_9SPHN</name>
<dbReference type="GO" id="GO:0016780">
    <property type="term" value="F:phosphotransferase activity, for other substituted phosphate groups"/>
    <property type="evidence" value="ECO:0007669"/>
    <property type="project" value="InterPro"/>
</dbReference>
<dbReference type="InterPro" id="IPR043130">
    <property type="entry name" value="CDP-OH_PTrfase_TM_dom"/>
</dbReference>
<evidence type="ECO:0000256" key="3">
    <source>
        <dbReference type="SAM" id="Phobius"/>
    </source>
</evidence>
<comment type="similarity">
    <text evidence="2">Belongs to the CDP-alcohol phosphatidyltransferase class-I family.</text>
</comment>
<accession>A0A850HCB7</accession>
<dbReference type="Proteomes" id="UP000546031">
    <property type="component" value="Unassembled WGS sequence"/>
</dbReference>
<dbReference type="Pfam" id="PF01066">
    <property type="entry name" value="CDP-OH_P_transf"/>
    <property type="match status" value="1"/>
</dbReference>